<dbReference type="SUPFAM" id="SSF50104">
    <property type="entry name" value="Translation proteins SH3-like domain"/>
    <property type="match status" value="1"/>
</dbReference>
<reference evidence="9" key="1">
    <citation type="submission" date="2020-04" db="EMBL/GenBank/DDBJ databases">
        <authorList>
            <person name="Zhang T."/>
        </authorList>
    </citation>
    <scope>NUCLEOTIDE SEQUENCE</scope>
    <source>
        <strain evidence="9">HKST-UBA02</strain>
    </source>
</reference>
<gene>
    <name evidence="5 9" type="primary">rplX</name>
    <name evidence="9" type="ORF">KDA27_16820</name>
</gene>
<evidence type="ECO:0000256" key="7">
    <source>
        <dbReference type="SAM" id="MobiDB-lite"/>
    </source>
</evidence>
<evidence type="ECO:0000313" key="9">
    <source>
        <dbReference type="EMBL" id="MCA9757470.1"/>
    </source>
</evidence>
<feature type="domain" description="KOW" evidence="8">
    <location>
        <begin position="3"/>
        <end position="30"/>
    </location>
</feature>
<dbReference type="Proteomes" id="UP000739538">
    <property type="component" value="Unassembled WGS sequence"/>
</dbReference>
<dbReference type="GO" id="GO:0006412">
    <property type="term" value="P:translation"/>
    <property type="evidence" value="ECO:0007669"/>
    <property type="project" value="UniProtKB-UniRule"/>
</dbReference>
<keyword evidence="5" id="KW-0699">rRNA-binding</keyword>
<comment type="function">
    <text evidence="5">One of two assembly initiator proteins, it binds directly to the 5'-end of the 23S rRNA, where it nucleates assembly of the 50S subunit.</text>
</comment>
<evidence type="ECO:0000256" key="6">
    <source>
        <dbReference type="RuleBase" id="RU003477"/>
    </source>
</evidence>
<dbReference type="InterPro" id="IPR003256">
    <property type="entry name" value="Ribosomal_uL24"/>
</dbReference>
<dbReference type="HAMAP" id="MF_01326_B">
    <property type="entry name" value="Ribosomal_uL24_B"/>
    <property type="match status" value="1"/>
</dbReference>
<dbReference type="EMBL" id="JAGQHS010000100">
    <property type="protein sequence ID" value="MCA9757470.1"/>
    <property type="molecule type" value="Genomic_DNA"/>
</dbReference>
<evidence type="ECO:0000256" key="1">
    <source>
        <dbReference type="ARBA" id="ARBA00010618"/>
    </source>
</evidence>
<name>A0A956NHL8_UNCEI</name>
<comment type="subunit">
    <text evidence="5">Part of the 50S ribosomal subunit.</text>
</comment>
<dbReference type="InterPro" id="IPR005825">
    <property type="entry name" value="Ribosomal_uL24_CS"/>
</dbReference>
<dbReference type="Pfam" id="PF17136">
    <property type="entry name" value="ribosomal_L24"/>
    <property type="match status" value="1"/>
</dbReference>
<dbReference type="InterPro" id="IPR008991">
    <property type="entry name" value="Translation_prot_SH3-like_sf"/>
</dbReference>
<evidence type="ECO:0000256" key="3">
    <source>
        <dbReference type="ARBA" id="ARBA00023274"/>
    </source>
</evidence>
<dbReference type="GO" id="GO:1990904">
    <property type="term" value="C:ribonucleoprotein complex"/>
    <property type="evidence" value="ECO:0007669"/>
    <property type="project" value="UniProtKB-KW"/>
</dbReference>
<comment type="similarity">
    <text evidence="1 5 6">Belongs to the universal ribosomal protein uL24 family.</text>
</comment>
<dbReference type="PANTHER" id="PTHR12903">
    <property type="entry name" value="MITOCHONDRIAL RIBOSOMAL PROTEIN L24"/>
    <property type="match status" value="1"/>
</dbReference>
<dbReference type="InterPro" id="IPR005824">
    <property type="entry name" value="KOW"/>
</dbReference>
<keyword evidence="5" id="KW-0694">RNA-binding</keyword>
<evidence type="ECO:0000256" key="4">
    <source>
        <dbReference type="ARBA" id="ARBA00035206"/>
    </source>
</evidence>
<evidence type="ECO:0000313" key="10">
    <source>
        <dbReference type="Proteomes" id="UP000739538"/>
    </source>
</evidence>
<dbReference type="InterPro" id="IPR014722">
    <property type="entry name" value="Rib_uL2_dom2"/>
</dbReference>
<organism evidence="9 10">
    <name type="scientific">Eiseniibacteriota bacterium</name>
    <dbReference type="NCBI Taxonomy" id="2212470"/>
    <lineage>
        <taxon>Bacteria</taxon>
        <taxon>Candidatus Eiseniibacteriota</taxon>
    </lineage>
</organism>
<feature type="compositionally biased region" description="Basic and acidic residues" evidence="7">
    <location>
        <begin position="81"/>
        <end position="91"/>
    </location>
</feature>
<keyword evidence="2 5" id="KW-0689">Ribosomal protein</keyword>
<comment type="caution">
    <text evidence="9">The sequence shown here is derived from an EMBL/GenBank/DDBJ whole genome shotgun (WGS) entry which is preliminary data.</text>
</comment>
<feature type="region of interest" description="Disordered" evidence="7">
    <location>
        <begin position="81"/>
        <end position="107"/>
    </location>
</feature>
<sequence length="107" mass="11783">MMKIRKGDKVIVLSGDDKGRTGKVIHVDPDKHKVIVEKVRLVKRHHKPGRLGIQGGILEKEAFIPVSKVALVDKKGNPTRVRMETQKDGSRARVAVTTGETIDTPKG</sequence>
<dbReference type="GO" id="GO:0019843">
    <property type="term" value="F:rRNA binding"/>
    <property type="evidence" value="ECO:0007669"/>
    <property type="project" value="UniProtKB-UniRule"/>
</dbReference>
<evidence type="ECO:0000259" key="8">
    <source>
        <dbReference type="SMART" id="SM00739"/>
    </source>
</evidence>
<dbReference type="Pfam" id="PF00467">
    <property type="entry name" value="KOW"/>
    <property type="match status" value="1"/>
</dbReference>
<dbReference type="AlphaFoldDB" id="A0A956NHL8"/>
<proteinExistence type="inferred from homology"/>
<keyword evidence="3 5" id="KW-0687">Ribonucleoprotein</keyword>
<accession>A0A956NHL8</accession>
<dbReference type="Gene3D" id="2.30.30.30">
    <property type="match status" value="1"/>
</dbReference>
<dbReference type="NCBIfam" id="TIGR01079">
    <property type="entry name" value="rplX_bact"/>
    <property type="match status" value="1"/>
</dbReference>
<dbReference type="InterPro" id="IPR041988">
    <property type="entry name" value="Ribosomal_uL24_KOW"/>
</dbReference>
<dbReference type="GO" id="GO:0005840">
    <property type="term" value="C:ribosome"/>
    <property type="evidence" value="ECO:0007669"/>
    <property type="project" value="UniProtKB-KW"/>
</dbReference>
<dbReference type="GO" id="GO:0003735">
    <property type="term" value="F:structural constituent of ribosome"/>
    <property type="evidence" value="ECO:0007669"/>
    <property type="project" value="InterPro"/>
</dbReference>
<evidence type="ECO:0000256" key="2">
    <source>
        <dbReference type="ARBA" id="ARBA00022980"/>
    </source>
</evidence>
<dbReference type="InterPro" id="IPR057264">
    <property type="entry name" value="Ribosomal_uL24_C"/>
</dbReference>
<evidence type="ECO:0000256" key="5">
    <source>
        <dbReference type="HAMAP-Rule" id="MF_01326"/>
    </source>
</evidence>
<dbReference type="SMART" id="SM00739">
    <property type="entry name" value="KOW"/>
    <property type="match status" value="1"/>
</dbReference>
<reference evidence="9" key="2">
    <citation type="journal article" date="2021" name="Microbiome">
        <title>Successional dynamics and alternative stable states in a saline activated sludge microbial community over 9 years.</title>
        <authorList>
            <person name="Wang Y."/>
            <person name="Ye J."/>
            <person name="Ju F."/>
            <person name="Liu L."/>
            <person name="Boyd J.A."/>
            <person name="Deng Y."/>
            <person name="Parks D.H."/>
            <person name="Jiang X."/>
            <person name="Yin X."/>
            <person name="Woodcroft B.J."/>
            <person name="Tyson G.W."/>
            <person name="Hugenholtz P."/>
            <person name="Polz M.F."/>
            <person name="Zhang T."/>
        </authorList>
    </citation>
    <scope>NUCLEOTIDE SEQUENCE</scope>
    <source>
        <strain evidence="9">HKST-UBA02</strain>
    </source>
</reference>
<comment type="function">
    <text evidence="5">One of the proteins that surrounds the polypeptide exit tunnel on the outside of the subunit.</text>
</comment>
<dbReference type="PROSITE" id="PS01108">
    <property type="entry name" value="RIBOSOMAL_L24"/>
    <property type="match status" value="1"/>
</dbReference>
<protein>
    <recommendedName>
        <fullName evidence="4 5">Large ribosomal subunit protein uL24</fullName>
    </recommendedName>
</protein>
<dbReference type="CDD" id="cd06089">
    <property type="entry name" value="KOW_RPL26"/>
    <property type="match status" value="1"/>
</dbReference>